<feature type="region of interest" description="Disordered" evidence="1">
    <location>
        <begin position="1"/>
        <end position="90"/>
    </location>
</feature>
<dbReference type="RefSeq" id="WP_191041685.1">
    <property type="nucleotide sequence ID" value="NZ_JACXAA010000010.1"/>
</dbReference>
<accession>A0A927GFZ2</accession>
<comment type="caution">
    <text evidence="2">The sequence shown here is derived from an EMBL/GenBank/DDBJ whole genome shotgun (WGS) entry which is preliminary data.</text>
</comment>
<evidence type="ECO:0000313" key="3">
    <source>
        <dbReference type="Proteomes" id="UP000653797"/>
    </source>
</evidence>
<sequence length="90" mass="9185">MKKQIRQYTPDGQTTSGGGMDNSAANGSNVSGNQGTDNASDNADLADVSGPNQDSDEDDSGVSRRKENTGALTGTDKDETGPGETMATES</sequence>
<gene>
    <name evidence="2" type="ORF">IC230_24445</name>
</gene>
<protein>
    <submittedName>
        <fullName evidence="2">Uncharacterized protein</fullName>
    </submittedName>
</protein>
<keyword evidence="3" id="KW-1185">Reference proteome</keyword>
<dbReference type="Proteomes" id="UP000653797">
    <property type="component" value="Unassembled WGS sequence"/>
</dbReference>
<name>A0A927GFZ2_9BACT</name>
<reference evidence="2" key="1">
    <citation type="submission" date="2020-09" db="EMBL/GenBank/DDBJ databases">
        <authorList>
            <person name="Kim M.K."/>
        </authorList>
    </citation>
    <scope>NUCLEOTIDE SEQUENCE</scope>
    <source>
        <strain evidence="2">BT704</strain>
    </source>
</reference>
<proteinExistence type="predicted"/>
<dbReference type="AlphaFoldDB" id="A0A927GFZ2"/>
<feature type="compositionally biased region" description="Polar residues" evidence="1">
    <location>
        <begin position="1"/>
        <end position="14"/>
    </location>
</feature>
<evidence type="ECO:0000256" key="1">
    <source>
        <dbReference type="SAM" id="MobiDB-lite"/>
    </source>
</evidence>
<feature type="compositionally biased region" description="Low complexity" evidence="1">
    <location>
        <begin position="22"/>
        <end position="33"/>
    </location>
</feature>
<evidence type="ECO:0000313" key="2">
    <source>
        <dbReference type="EMBL" id="MBD2756070.1"/>
    </source>
</evidence>
<dbReference type="EMBL" id="JACXAA010000010">
    <property type="protein sequence ID" value="MBD2756070.1"/>
    <property type="molecule type" value="Genomic_DNA"/>
</dbReference>
<organism evidence="2 3">
    <name type="scientific">Spirosoma validum</name>
    <dbReference type="NCBI Taxonomy" id="2771355"/>
    <lineage>
        <taxon>Bacteria</taxon>
        <taxon>Pseudomonadati</taxon>
        <taxon>Bacteroidota</taxon>
        <taxon>Cytophagia</taxon>
        <taxon>Cytophagales</taxon>
        <taxon>Cytophagaceae</taxon>
        <taxon>Spirosoma</taxon>
    </lineage>
</organism>